<gene>
    <name evidence="2" type="ORF">QBC33DRAFT_475006</name>
</gene>
<sequence length="689" mass="75276">MSNTLRHPVWVPHDAPSTNVAKFIDHVNKRHGLQLQTYAQLQAWSIGATTFQDFWQEAYSWLQLSPPGTKGPGVMLNVQDPTTTPLFPPPTFFPAAKLNLAEILLRNGKDTDVAIHFAREGQTDVERVTWGMLRARTRAARDALLSSGVGAGDVVAAVMGNSVDAIVLCLATLSVGAVWSSSSCDLGVEGIVDRYGQAGPKVIFADDGYVYAGKMVSLGSRIAEWARRVGGKVKGLDHVVVLPYCGVEVDVARVYGGCTFEEFLSRGVGRKMEFAMLPFSHPGFILYSSGTTGTPKCIVHSAGGVALKVKTDMILQHDVRPDDIVFQYTTTSWVMWVLNFVNLSSGASMLLYDGSPFYPTPTVLLQLAQETGVSIFGTSPRYLEELRSRNIVPRKQFDLGRLRVVTSTGSTLSADLYTWFYNNAFPPRAQLVSMSGGTDIAGCFVGGTPILPVFSGEIQAAALGMAVEIFSAAETEPVSVEGLGEPGELVCVRPFPSQPLQFLGAMGKEKYHSSYFERFGTRVWCQGDFVQRVRGTGGFVMLGRSDGVLNPSGVRFGSAEIYSVTERISEIADSICVGQRRDVDSDEQVLLFIKMRPGKKFTAELEGRVRKAIKERYTPRHVPRYIFEVADIPYTVNGKKCEINVKHVVSGRRAVVSGTVANPEALKLYERFRNLPVEGAAAVAREKKL</sequence>
<proteinExistence type="predicted"/>
<reference evidence="2" key="1">
    <citation type="submission" date="2023-06" db="EMBL/GenBank/DDBJ databases">
        <title>Genome-scale phylogeny and comparative genomics of the fungal order Sordariales.</title>
        <authorList>
            <consortium name="Lawrence Berkeley National Laboratory"/>
            <person name="Hensen N."/>
            <person name="Bonometti L."/>
            <person name="Westerberg I."/>
            <person name="Brannstrom I.O."/>
            <person name="Guillou S."/>
            <person name="Cros-Aarteil S."/>
            <person name="Calhoun S."/>
            <person name="Haridas S."/>
            <person name="Kuo A."/>
            <person name="Mondo S."/>
            <person name="Pangilinan J."/>
            <person name="Riley R."/>
            <person name="Labutti K."/>
            <person name="Andreopoulos B."/>
            <person name="Lipzen A."/>
            <person name="Chen C."/>
            <person name="Yanf M."/>
            <person name="Daum C."/>
            <person name="Ng V."/>
            <person name="Clum A."/>
            <person name="Steindorff A."/>
            <person name="Ohm R."/>
            <person name="Martin F."/>
            <person name="Silar P."/>
            <person name="Natvig D."/>
            <person name="Lalanne C."/>
            <person name="Gautier V."/>
            <person name="Ament-Velasquez S.L."/>
            <person name="Kruys A."/>
            <person name="Hutchinson M.I."/>
            <person name="Powell A.J."/>
            <person name="Barry K."/>
            <person name="Miller A.N."/>
            <person name="Grigoriev I.V."/>
            <person name="Debuchy R."/>
            <person name="Gladieux P."/>
            <person name="Thoren M.H."/>
            <person name="Johannesson H."/>
        </authorList>
    </citation>
    <scope>NUCLEOTIDE SEQUENCE</scope>
    <source>
        <strain evidence="2">8032-3</strain>
    </source>
</reference>
<feature type="domain" description="AMP-dependent synthetase/ligase" evidence="1">
    <location>
        <begin position="114"/>
        <end position="491"/>
    </location>
</feature>
<dbReference type="InterPro" id="IPR005914">
    <property type="entry name" value="Acac_CoA_synth"/>
</dbReference>
<dbReference type="Gene3D" id="3.40.50.12780">
    <property type="entry name" value="N-terminal domain of ligase-like"/>
    <property type="match status" value="1"/>
</dbReference>
<dbReference type="RefSeq" id="XP_060282272.1">
    <property type="nucleotide sequence ID" value="XM_060425239.1"/>
</dbReference>
<dbReference type="InterPro" id="IPR020845">
    <property type="entry name" value="AMP-binding_CS"/>
</dbReference>
<dbReference type="InterPro" id="IPR042099">
    <property type="entry name" value="ANL_N_sf"/>
</dbReference>
<accession>A0AAJ0BX16</accession>
<dbReference type="InterPro" id="IPR045851">
    <property type="entry name" value="AMP-bd_C_sf"/>
</dbReference>
<organism evidence="2 3">
    <name type="scientific">Phialemonium atrogriseum</name>
    <dbReference type="NCBI Taxonomy" id="1093897"/>
    <lineage>
        <taxon>Eukaryota</taxon>
        <taxon>Fungi</taxon>
        <taxon>Dikarya</taxon>
        <taxon>Ascomycota</taxon>
        <taxon>Pezizomycotina</taxon>
        <taxon>Sordariomycetes</taxon>
        <taxon>Sordariomycetidae</taxon>
        <taxon>Cephalothecales</taxon>
        <taxon>Cephalothecaceae</taxon>
        <taxon>Phialemonium</taxon>
    </lineage>
</organism>
<dbReference type="PROSITE" id="PS00455">
    <property type="entry name" value="AMP_BINDING"/>
    <property type="match status" value="1"/>
</dbReference>
<comment type="caution">
    <text evidence="2">The sequence shown here is derived from an EMBL/GenBank/DDBJ whole genome shotgun (WGS) entry which is preliminary data.</text>
</comment>
<protein>
    <submittedName>
        <fullName evidence="2">Acetoacetyl-synthase</fullName>
    </submittedName>
</protein>
<dbReference type="NCBIfam" id="NF002937">
    <property type="entry name" value="PRK03584.1"/>
    <property type="match status" value="1"/>
</dbReference>
<dbReference type="GO" id="GO:0006629">
    <property type="term" value="P:lipid metabolic process"/>
    <property type="evidence" value="ECO:0007669"/>
    <property type="project" value="InterPro"/>
</dbReference>
<dbReference type="NCBIfam" id="TIGR01217">
    <property type="entry name" value="ac_ac_CoA_syn"/>
    <property type="match status" value="1"/>
</dbReference>
<dbReference type="Gene3D" id="3.30.300.30">
    <property type="match status" value="1"/>
</dbReference>
<dbReference type="SUPFAM" id="SSF56801">
    <property type="entry name" value="Acetyl-CoA synthetase-like"/>
    <property type="match status" value="1"/>
</dbReference>
<dbReference type="GeneID" id="85308426"/>
<keyword evidence="3" id="KW-1185">Reference proteome</keyword>
<evidence type="ECO:0000259" key="1">
    <source>
        <dbReference type="Pfam" id="PF00501"/>
    </source>
</evidence>
<dbReference type="InterPro" id="IPR000873">
    <property type="entry name" value="AMP-dep_synth/lig_dom"/>
</dbReference>
<dbReference type="Proteomes" id="UP001244011">
    <property type="component" value="Unassembled WGS sequence"/>
</dbReference>
<evidence type="ECO:0000313" key="2">
    <source>
        <dbReference type="EMBL" id="KAK1766059.1"/>
    </source>
</evidence>
<dbReference type="PANTHER" id="PTHR42921:SF4">
    <property type="entry name" value="ACETOACETYL-COA SYNTHASE (AFU_ORTHOLOGUE AFUA_8G04770)"/>
    <property type="match status" value="1"/>
</dbReference>
<dbReference type="AlphaFoldDB" id="A0AAJ0BX16"/>
<dbReference type="PANTHER" id="PTHR42921">
    <property type="entry name" value="ACETOACETYL-COA SYNTHETASE"/>
    <property type="match status" value="1"/>
</dbReference>
<dbReference type="GO" id="GO:0030729">
    <property type="term" value="F:acetoacetate-CoA ligase activity"/>
    <property type="evidence" value="ECO:0007669"/>
    <property type="project" value="InterPro"/>
</dbReference>
<dbReference type="EMBL" id="MU839013">
    <property type="protein sequence ID" value="KAK1766059.1"/>
    <property type="molecule type" value="Genomic_DNA"/>
</dbReference>
<name>A0AAJ0BX16_9PEZI</name>
<evidence type="ECO:0000313" key="3">
    <source>
        <dbReference type="Proteomes" id="UP001244011"/>
    </source>
</evidence>
<dbReference type="Pfam" id="PF00501">
    <property type="entry name" value="AMP-binding"/>
    <property type="match status" value="1"/>
</dbReference>